<evidence type="ECO:0000256" key="3">
    <source>
        <dbReference type="ARBA" id="ARBA00022475"/>
    </source>
</evidence>
<dbReference type="InterPro" id="IPR011701">
    <property type="entry name" value="MFS"/>
</dbReference>
<feature type="transmembrane region" description="Helical" evidence="7">
    <location>
        <begin position="12"/>
        <end position="36"/>
    </location>
</feature>
<sequence>MATLKEGKGRLFIGWLTLFLIGTDLFVVSPLLPFIASDVKMSIASTGWMVTVFSITYAVCAPIMGWLSEKSGRRFCIVLGLFLFSLANGLTALSPSFTWLMLSRLLAGISVAAVTPLIYAIISDIAPPKRRGSWLAVVISGHLTALCLGAPMGTILEQFFGWRSVFLILAAIGMVMMGVNGWVWKTVSPISNALKRTKGTRIPGIYVAVSVTAIWAIAMYAVYVYLGTGLYEENHFTSSQMAWAVSFYGLGAVTGSLSSGWLTDRFGAIRVSNTCLLLLFVALLSLGLIFTKSWLVFIFLYLWAFVGYAGFASYQARLAEEYHESRGSIMAWNNTAMYAGITLGSYIGGTLLNHVGFTSLLYISSGMAFFGFILGRFRKKSREGLR</sequence>
<comment type="subcellular location">
    <subcellularLocation>
        <location evidence="1">Cell membrane</location>
        <topology evidence="1">Multi-pass membrane protein</topology>
    </subcellularLocation>
</comment>
<dbReference type="Proteomes" id="UP000656813">
    <property type="component" value="Unassembled WGS sequence"/>
</dbReference>
<reference evidence="9" key="1">
    <citation type="journal article" date="2014" name="Int. J. Syst. Evol. Microbiol.">
        <title>Complete genome sequence of Corynebacterium casei LMG S-19264T (=DSM 44701T), isolated from a smear-ripened cheese.</title>
        <authorList>
            <consortium name="US DOE Joint Genome Institute (JGI-PGF)"/>
            <person name="Walter F."/>
            <person name="Albersmeier A."/>
            <person name="Kalinowski J."/>
            <person name="Ruckert C."/>
        </authorList>
    </citation>
    <scope>NUCLEOTIDE SEQUENCE</scope>
    <source>
        <strain evidence="9">CGMCC 1.12777</strain>
    </source>
</reference>
<keyword evidence="4 7" id="KW-0812">Transmembrane</keyword>
<dbReference type="PROSITE" id="PS50850">
    <property type="entry name" value="MFS"/>
    <property type="match status" value="1"/>
</dbReference>
<feature type="transmembrane region" description="Helical" evidence="7">
    <location>
        <begin position="99"/>
        <end position="122"/>
    </location>
</feature>
<dbReference type="InterPro" id="IPR050189">
    <property type="entry name" value="MFS_Efflux_Transporters"/>
</dbReference>
<feature type="transmembrane region" description="Helical" evidence="7">
    <location>
        <begin position="335"/>
        <end position="353"/>
    </location>
</feature>
<feature type="domain" description="Major facilitator superfamily (MFS) profile" evidence="8">
    <location>
        <begin position="10"/>
        <end position="383"/>
    </location>
</feature>
<feature type="transmembrane region" description="Helical" evidence="7">
    <location>
        <begin position="75"/>
        <end position="93"/>
    </location>
</feature>
<keyword evidence="10" id="KW-1185">Reference proteome</keyword>
<feature type="transmembrane region" description="Helical" evidence="7">
    <location>
        <begin position="205"/>
        <end position="226"/>
    </location>
</feature>
<dbReference type="AlphaFoldDB" id="A0A8J2ZUC3"/>
<evidence type="ECO:0000256" key="2">
    <source>
        <dbReference type="ARBA" id="ARBA00022448"/>
    </source>
</evidence>
<feature type="transmembrane region" description="Helical" evidence="7">
    <location>
        <begin position="134"/>
        <end position="156"/>
    </location>
</feature>
<evidence type="ECO:0000256" key="4">
    <source>
        <dbReference type="ARBA" id="ARBA00022692"/>
    </source>
</evidence>
<keyword evidence="2" id="KW-0813">Transport</keyword>
<dbReference type="GO" id="GO:0005886">
    <property type="term" value="C:plasma membrane"/>
    <property type="evidence" value="ECO:0007669"/>
    <property type="project" value="UniProtKB-SubCell"/>
</dbReference>
<organism evidence="9 10">
    <name type="scientific">Pullulanibacillus pueri</name>
    <dbReference type="NCBI Taxonomy" id="1437324"/>
    <lineage>
        <taxon>Bacteria</taxon>
        <taxon>Bacillati</taxon>
        <taxon>Bacillota</taxon>
        <taxon>Bacilli</taxon>
        <taxon>Bacillales</taxon>
        <taxon>Sporolactobacillaceae</taxon>
        <taxon>Pullulanibacillus</taxon>
    </lineage>
</organism>
<dbReference type="PANTHER" id="PTHR43124">
    <property type="entry name" value="PURINE EFFLUX PUMP PBUE"/>
    <property type="match status" value="1"/>
</dbReference>
<dbReference type="Pfam" id="PF07690">
    <property type="entry name" value="MFS_1"/>
    <property type="match status" value="1"/>
</dbReference>
<dbReference type="RefSeq" id="WP_188496497.1">
    <property type="nucleotide sequence ID" value="NZ_BMFV01000006.1"/>
</dbReference>
<feature type="transmembrane region" description="Helical" evidence="7">
    <location>
        <begin position="48"/>
        <end position="68"/>
    </location>
</feature>
<protein>
    <submittedName>
        <fullName evidence="9">MFS transporter</fullName>
    </submittedName>
</protein>
<dbReference type="InterPro" id="IPR036259">
    <property type="entry name" value="MFS_trans_sf"/>
</dbReference>
<accession>A0A8J2ZUC3</accession>
<evidence type="ECO:0000256" key="7">
    <source>
        <dbReference type="SAM" id="Phobius"/>
    </source>
</evidence>
<evidence type="ECO:0000256" key="6">
    <source>
        <dbReference type="ARBA" id="ARBA00023136"/>
    </source>
</evidence>
<dbReference type="Gene3D" id="1.20.1250.20">
    <property type="entry name" value="MFS general substrate transporter like domains"/>
    <property type="match status" value="2"/>
</dbReference>
<feature type="transmembrane region" description="Helical" evidence="7">
    <location>
        <begin position="241"/>
        <end position="262"/>
    </location>
</feature>
<dbReference type="InterPro" id="IPR020846">
    <property type="entry name" value="MFS_dom"/>
</dbReference>
<dbReference type="PANTHER" id="PTHR43124:SF3">
    <property type="entry name" value="CHLORAMPHENICOL EFFLUX PUMP RV0191"/>
    <property type="match status" value="1"/>
</dbReference>
<dbReference type="CDD" id="cd17324">
    <property type="entry name" value="MFS_NepI_like"/>
    <property type="match status" value="1"/>
</dbReference>
<evidence type="ECO:0000313" key="9">
    <source>
        <dbReference type="EMBL" id="GGH78534.1"/>
    </source>
</evidence>
<dbReference type="SUPFAM" id="SSF103473">
    <property type="entry name" value="MFS general substrate transporter"/>
    <property type="match status" value="1"/>
</dbReference>
<dbReference type="EMBL" id="BMFV01000006">
    <property type="protein sequence ID" value="GGH78534.1"/>
    <property type="molecule type" value="Genomic_DNA"/>
</dbReference>
<reference evidence="9" key="2">
    <citation type="submission" date="2020-09" db="EMBL/GenBank/DDBJ databases">
        <authorList>
            <person name="Sun Q."/>
            <person name="Zhou Y."/>
        </authorList>
    </citation>
    <scope>NUCLEOTIDE SEQUENCE</scope>
    <source>
        <strain evidence="9">CGMCC 1.12777</strain>
    </source>
</reference>
<feature type="transmembrane region" description="Helical" evidence="7">
    <location>
        <begin position="296"/>
        <end position="314"/>
    </location>
</feature>
<gene>
    <name evidence="9" type="ORF">GCM10007096_12110</name>
</gene>
<keyword evidence="5 7" id="KW-1133">Transmembrane helix</keyword>
<comment type="caution">
    <text evidence="9">The sequence shown here is derived from an EMBL/GenBank/DDBJ whole genome shotgun (WGS) entry which is preliminary data.</text>
</comment>
<proteinExistence type="predicted"/>
<evidence type="ECO:0000259" key="8">
    <source>
        <dbReference type="PROSITE" id="PS50850"/>
    </source>
</evidence>
<name>A0A8J2ZUC3_9BACL</name>
<keyword evidence="3" id="KW-1003">Cell membrane</keyword>
<keyword evidence="6 7" id="KW-0472">Membrane</keyword>
<dbReference type="GO" id="GO:0022857">
    <property type="term" value="F:transmembrane transporter activity"/>
    <property type="evidence" value="ECO:0007669"/>
    <property type="project" value="InterPro"/>
</dbReference>
<feature type="transmembrane region" description="Helical" evidence="7">
    <location>
        <begin position="162"/>
        <end position="184"/>
    </location>
</feature>
<evidence type="ECO:0000256" key="1">
    <source>
        <dbReference type="ARBA" id="ARBA00004651"/>
    </source>
</evidence>
<evidence type="ECO:0000256" key="5">
    <source>
        <dbReference type="ARBA" id="ARBA00022989"/>
    </source>
</evidence>
<feature type="transmembrane region" description="Helical" evidence="7">
    <location>
        <begin position="274"/>
        <end position="290"/>
    </location>
</feature>
<evidence type="ECO:0000313" key="10">
    <source>
        <dbReference type="Proteomes" id="UP000656813"/>
    </source>
</evidence>
<feature type="transmembrane region" description="Helical" evidence="7">
    <location>
        <begin position="359"/>
        <end position="377"/>
    </location>
</feature>